<dbReference type="GO" id="GO:0015628">
    <property type="term" value="P:protein secretion by the type II secretion system"/>
    <property type="evidence" value="ECO:0007669"/>
    <property type="project" value="TreeGrafter"/>
</dbReference>
<feature type="domain" description="Helix-hairpin-helix DNA-binding motif class 1" evidence="3">
    <location>
        <begin position="168"/>
        <end position="187"/>
    </location>
</feature>
<proteinExistence type="predicted"/>
<dbReference type="RefSeq" id="WP_175599765.1">
    <property type="nucleotide sequence ID" value="NZ_JABWGO010000001.1"/>
</dbReference>
<keyword evidence="4" id="KW-0238">DNA-binding</keyword>
<dbReference type="InterPro" id="IPR051675">
    <property type="entry name" value="Endo/Exo/Phosphatase_dom_1"/>
</dbReference>
<comment type="caution">
    <text evidence="4">The sequence shown here is derived from an EMBL/GenBank/DDBJ whole genome shotgun (WGS) entry which is preliminary data.</text>
</comment>
<dbReference type="GO" id="GO:0006281">
    <property type="term" value="P:DNA repair"/>
    <property type="evidence" value="ECO:0007669"/>
    <property type="project" value="InterPro"/>
</dbReference>
<dbReference type="AlphaFoldDB" id="A0A7Y6ILB8"/>
<feature type="region of interest" description="Disordered" evidence="1">
    <location>
        <begin position="58"/>
        <end position="82"/>
    </location>
</feature>
<organism evidence="4 5">
    <name type="scientific">Nonomuraea rhodomycinica</name>
    <dbReference type="NCBI Taxonomy" id="1712872"/>
    <lineage>
        <taxon>Bacteria</taxon>
        <taxon>Bacillati</taxon>
        <taxon>Actinomycetota</taxon>
        <taxon>Actinomycetes</taxon>
        <taxon>Streptosporangiales</taxon>
        <taxon>Streptosporangiaceae</taxon>
        <taxon>Nonomuraea</taxon>
    </lineage>
</organism>
<feature type="transmembrane region" description="Helical" evidence="2">
    <location>
        <begin position="29"/>
        <end position="49"/>
    </location>
</feature>
<dbReference type="InterPro" id="IPR003583">
    <property type="entry name" value="Hlx-hairpin-Hlx_DNA-bd_motif"/>
</dbReference>
<evidence type="ECO:0000259" key="3">
    <source>
        <dbReference type="SMART" id="SM00278"/>
    </source>
</evidence>
<protein>
    <submittedName>
        <fullName evidence="4">ComEA family DNA-binding protein</fullName>
    </submittedName>
</protein>
<dbReference type="Gene3D" id="3.10.560.10">
    <property type="entry name" value="Outer membrane lipoprotein wza domain like"/>
    <property type="match status" value="1"/>
</dbReference>
<dbReference type="Proteomes" id="UP000546126">
    <property type="component" value="Unassembled WGS sequence"/>
</dbReference>
<gene>
    <name evidence="4" type="ORF">HT134_09520</name>
</gene>
<dbReference type="InterPro" id="IPR019554">
    <property type="entry name" value="Soluble_ligand-bd"/>
</dbReference>
<dbReference type="SMART" id="SM00278">
    <property type="entry name" value="HhH1"/>
    <property type="match status" value="2"/>
</dbReference>
<dbReference type="PANTHER" id="PTHR21180">
    <property type="entry name" value="ENDONUCLEASE/EXONUCLEASE/PHOSPHATASE FAMILY DOMAIN-CONTAINING PROTEIN 1"/>
    <property type="match status" value="1"/>
</dbReference>
<dbReference type="GO" id="GO:0003677">
    <property type="term" value="F:DNA binding"/>
    <property type="evidence" value="ECO:0007669"/>
    <property type="project" value="UniProtKB-KW"/>
</dbReference>
<dbReference type="GO" id="GO:0015627">
    <property type="term" value="C:type II protein secretion system complex"/>
    <property type="evidence" value="ECO:0007669"/>
    <property type="project" value="TreeGrafter"/>
</dbReference>
<keyword evidence="5" id="KW-1185">Reference proteome</keyword>
<evidence type="ECO:0000256" key="1">
    <source>
        <dbReference type="SAM" id="MobiDB-lite"/>
    </source>
</evidence>
<dbReference type="Pfam" id="PF10531">
    <property type="entry name" value="SLBB"/>
    <property type="match status" value="1"/>
</dbReference>
<dbReference type="Gene3D" id="1.10.150.280">
    <property type="entry name" value="AF1531-like domain"/>
    <property type="match status" value="1"/>
</dbReference>
<reference evidence="4 5" key="1">
    <citation type="submission" date="2020-06" db="EMBL/GenBank/DDBJ databases">
        <authorList>
            <person name="Chanama M."/>
        </authorList>
    </citation>
    <scope>NUCLEOTIDE SEQUENCE [LARGE SCALE GENOMIC DNA]</scope>
    <source>
        <strain evidence="4 5">TBRC6557</strain>
    </source>
</reference>
<feature type="domain" description="Helix-hairpin-helix DNA-binding motif class 1" evidence="3">
    <location>
        <begin position="198"/>
        <end position="217"/>
    </location>
</feature>
<dbReference type="InterPro" id="IPR010994">
    <property type="entry name" value="RuvA_2-like"/>
</dbReference>
<accession>A0A7Y6ILB8</accession>
<evidence type="ECO:0000313" key="5">
    <source>
        <dbReference type="Proteomes" id="UP000546126"/>
    </source>
</evidence>
<dbReference type="SUPFAM" id="SSF47781">
    <property type="entry name" value="RuvA domain 2-like"/>
    <property type="match status" value="1"/>
</dbReference>
<sequence length="220" mass="22693">MPPTLPPSFEAFRAAITAKAPALDPGRPGLRVLLLLAVLAALAAGVFLWRSAPTPEPLPVASPAPQERASRPAPPLPPTPTGEVTVHITGKVRKPGMYTLPMGARVADAVKAAGGVRQPAAAASVNLARRLVDGEQITVGAPGVGTSQAPPLTDPATTVLDLNTATPDQLDQLPGVGEVLAARIAEFRTAHGGFTSVTQLQEVPGIGAKKYEEIKDKVRI</sequence>
<keyword evidence="2" id="KW-1133">Transmembrane helix</keyword>
<dbReference type="SUPFAM" id="SSF142984">
    <property type="entry name" value="Nqo1 middle domain-like"/>
    <property type="match status" value="1"/>
</dbReference>
<dbReference type="Pfam" id="PF12836">
    <property type="entry name" value="HHH_3"/>
    <property type="match status" value="1"/>
</dbReference>
<name>A0A7Y6ILB8_9ACTN</name>
<dbReference type="EMBL" id="JABWGO010000001">
    <property type="protein sequence ID" value="NUW40372.1"/>
    <property type="molecule type" value="Genomic_DNA"/>
</dbReference>
<dbReference type="PANTHER" id="PTHR21180:SF32">
    <property type="entry name" value="ENDONUCLEASE_EXONUCLEASE_PHOSPHATASE FAMILY DOMAIN-CONTAINING PROTEIN 1"/>
    <property type="match status" value="1"/>
</dbReference>
<evidence type="ECO:0000256" key="2">
    <source>
        <dbReference type="SAM" id="Phobius"/>
    </source>
</evidence>
<evidence type="ECO:0000313" key="4">
    <source>
        <dbReference type="EMBL" id="NUW40372.1"/>
    </source>
</evidence>
<keyword evidence="2" id="KW-0472">Membrane</keyword>
<keyword evidence="2" id="KW-0812">Transmembrane</keyword>